<dbReference type="InterPro" id="IPR050086">
    <property type="entry name" value="MetN_ABC_transporter-like"/>
</dbReference>
<keyword evidence="2" id="KW-0813">Transport</keyword>
<dbReference type="PANTHER" id="PTHR43166:SF4">
    <property type="entry name" value="PHOSPHONATES IMPORT ATP-BINDING PROTEIN PHNC"/>
    <property type="match status" value="1"/>
</dbReference>
<evidence type="ECO:0000256" key="2">
    <source>
        <dbReference type="ARBA" id="ARBA00022448"/>
    </source>
</evidence>
<dbReference type="InterPro" id="IPR027417">
    <property type="entry name" value="P-loop_NTPase"/>
</dbReference>
<dbReference type="InterPro" id="IPR003593">
    <property type="entry name" value="AAA+_ATPase"/>
</dbReference>
<evidence type="ECO:0000256" key="5">
    <source>
        <dbReference type="ARBA" id="ARBA00038850"/>
    </source>
</evidence>
<dbReference type="FunFam" id="3.40.50.300:FF:000020">
    <property type="entry name" value="Amino acid ABC transporter ATP-binding component"/>
    <property type="match status" value="1"/>
</dbReference>
<accession>A0A6L9Y1I7</accession>
<dbReference type="Proteomes" id="UP000474967">
    <property type="component" value="Unassembled WGS sequence"/>
</dbReference>
<dbReference type="Gene3D" id="3.40.50.300">
    <property type="entry name" value="P-loop containing nucleotide triphosphate hydrolases"/>
    <property type="match status" value="1"/>
</dbReference>
<dbReference type="EMBL" id="JAAGWY010000003">
    <property type="protein sequence ID" value="NEN07118.1"/>
    <property type="molecule type" value="Genomic_DNA"/>
</dbReference>
<evidence type="ECO:0000259" key="7">
    <source>
        <dbReference type="PROSITE" id="PS50893"/>
    </source>
</evidence>
<dbReference type="InterPro" id="IPR003439">
    <property type="entry name" value="ABC_transporter-like_ATP-bd"/>
</dbReference>
<organism evidence="8 9">
    <name type="scientific">Leifsonia tongyongensis</name>
    <dbReference type="NCBI Taxonomy" id="1268043"/>
    <lineage>
        <taxon>Bacteria</taxon>
        <taxon>Bacillati</taxon>
        <taxon>Actinomycetota</taxon>
        <taxon>Actinomycetes</taxon>
        <taxon>Micrococcales</taxon>
        <taxon>Microbacteriaceae</taxon>
        <taxon>Leifsonia</taxon>
    </lineage>
</organism>
<protein>
    <recommendedName>
        <fullName evidence="5">ABC-type polar-amino-acid transporter</fullName>
        <ecNumber evidence="5">7.4.2.1</ecNumber>
    </recommendedName>
</protein>
<dbReference type="GO" id="GO:0016887">
    <property type="term" value="F:ATP hydrolysis activity"/>
    <property type="evidence" value="ECO:0007669"/>
    <property type="project" value="InterPro"/>
</dbReference>
<dbReference type="PROSITE" id="PS50893">
    <property type="entry name" value="ABC_TRANSPORTER_2"/>
    <property type="match status" value="1"/>
</dbReference>
<proteinExistence type="inferred from homology"/>
<sequence length="258" mass="27969">MTATAVTPMVESVGVSKSFGSNQVLKSISLTVLPAEVLCIVGPSGSGKSTFLRCINHLETIDSGRLSVDGQLVGYRQKGDKLYELKPKEAALQRRDIGMVFQRFNLFPHMTALENVIEAPMRVKGVPKSQAVARAEELLTRVGLGDKGDHYPAHLSGGQQQRVAIARALAMEPKLMLFDEPTSALDPELVGEVLDVMKELAKSGMTMIVVTHEMGFAREVADSLVFMDGGVVVESGDPREVLANPQHQRTQAFLSKVL</sequence>
<feature type="domain" description="ABC transporter" evidence="7">
    <location>
        <begin position="10"/>
        <end position="254"/>
    </location>
</feature>
<keyword evidence="4 8" id="KW-0067">ATP-binding</keyword>
<comment type="similarity">
    <text evidence="1">Belongs to the ABC transporter superfamily.</text>
</comment>
<dbReference type="AlphaFoldDB" id="A0A6L9Y1I7"/>
<dbReference type="InterPro" id="IPR017871">
    <property type="entry name" value="ABC_transporter-like_CS"/>
</dbReference>
<evidence type="ECO:0000313" key="9">
    <source>
        <dbReference type="Proteomes" id="UP000474967"/>
    </source>
</evidence>
<evidence type="ECO:0000256" key="4">
    <source>
        <dbReference type="ARBA" id="ARBA00022840"/>
    </source>
</evidence>
<dbReference type="SMART" id="SM00382">
    <property type="entry name" value="AAA"/>
    <property type="match status" value="1"/>
</dbReference>
<evidence type="ECO:0000256" key="1">
    <source>
        <dbReference type="ARBA" id="ARBA00005417"/>
    </source>
</evidence>
<evidence type="ECO:0000313" key="8">
    <source>
        <dbReference type="EMBL" id="NEN07118.1"/>
    </source>
</evidence>
<dbReference type="Pfam" id="PF00005">
    <property type="entry name" value="ABC_tran"/>
    <property type="match status" value="1"/>
</dbReference>
<gene>
    <name evidence="8" type="ORF">G3T36_14740</name>
</gene>
<name>A0A6L9Y1I7_9MICO</name>
<keyword evidence="3" id="KW-0547">Nucleotide-binding</keyword>
<dbReference type="PANTHER" id="PTHR43166">
    <property type="entry name" value="AMINO ACID IMPORT ATP-BINDING PROTEIN"/>
    <property type="match status" value="1"/>
</dbReference>
<dbReference type="GO" id="GO:0015426">
    <property type="term" value="F:ATPase-coupled polar amino acid-transporter activity"/>
    <property type="evidence" value="ECO:0007669"/>
    <property type="project" value="UniProtKB-EC"/>
</dbReference>
<dbReference type="CDD" id="cd03262">
    <property type="entry name" value="ABC_HisP_GlnQ"/>
    <property type="match status" value="1"/>
</dbReference>
<evidence type="ECO:0000256" key="6">
    <source>
        <dbReference type="ARBA" id="ARBA00047624"/>
    </source>
</evidence>
<reference evidence="8 9" key="1">
    <citation type="journal article" date="2014" name="J. Microbiol.">
        <title>Diaminobutyricibacter tongyongensis gen. nov., sp. nov. and Homoserinibacter gongjuensis gen. nov., sp. nov. belong to the family Microbacteriaceae.</title>
        <authorList>
            <person name="Kim S.J."/>
            <person name="Ahn J.H."/>
            <person name="Weon H.Y."/>
            <person name="Hamada M."/>
            <person name="Suzuki K."/>
            <person name="Kwon S.W."/>
        </authorList>
    </citation>
    <scope>NUCLEOTIDE SEQUENCE [LARGE SCALE GENOMIC DNA]</scope>
    <source>
        <strain evidence="8 9">NBRC 108724</strain>
    </source>
</reference>
<dbReference type="EC" id="7.4.2.1" evidence="5"/>
<comment type="caution">
    <text evidence="8">The sequence shown here is derived from an EMBL/GenBank/DDBJ whole genome shotgun (WGS) entry which is preliminary data.</text>
</comment>
<evidence type="ECO:0000256" key="3">
    <source>
        <dbReference type="ARBA" id="ARBA00022741"/>
    </source>
</evidence>
<dbReference type="PROSITE" id="PS00211">
    <property type="entry name" value="ABC_TRANSPORTER_1"/>
    <property type="match status" value="1"/>
</dbReference>
<dbReference type="PIRSF" id="PIRSF039085">
    <property type="entry name" value="ABC_ATPase_HisP"/>
    <property type="match status" value="1"/>
</dbReference>
<dbReference type="InterPro" id="IPR030679">
    <property type="entry name" value="ABC_ATPase_HisP-typ"/>
</dbReference>
<comment type="catalytic activity">
    <reaction evidence="6">
        <text>a polar amino acid(out) + ATP + H2O = a polar amino acid(in) + ADP + phosphate + H(+)</text>
        <dbReference type="Rhea" id="RHEA:14673"/>
        <dbReference type="ChEBI" id="CHEBI:15377"/>
        <dbReference type="ChEBI" id="CHEBI:15378"/>
        <dbReference type="ChEBI" id="CHEBI:30616"/>
        <dbReference type="ChEBI" id="CHEBI:43474"/>
        <dbReference type="ChEBI" id="CHEBI:62031"/>
        <dbReference type="ChEBI" id="CHEBI:456216"/>
        <dbReference type="EC" id="7.4.2.1"/>
    </reaction>
    <physiologicalReaction direction="left-to-right" evidence="6">
        <dbReference type="Rhea" id="RHEA:14674"/>
    </physiologicalReaction>
</comment>
<dbReference type="GO" id="GO:0005524">
    <property type="term" value="F:ATP binding"/>
    <property type="evidence" value="ECO:0007669"/>
    <property type="project" value="UniProtKB-KW"/>
</dbReference>
<keyword evidence="9" id="KW-1185">Reference proteome</keyword>
<dbReference type="SUPFAM" id="SSF52540">
    <property type="entry name" value="P-loop containing nucleoside triphosphate hydrolases"/>
    <property type="match status" value="1"/>
</dbReference>